<evidence type="ECO:0000313" key="1">
    <source>
        <dbReference type="EMBL" id="BAE86710.1"/>
    </source>
</evidence>
<sequence length="112" mass="12409">MASTRCPCVRCSSRISSTPRLRYSISVRRAVSISASFLTSFSASLALAVQPKMIPDKAAATPRRAVISVKSKGDHLPFLEWKSQALDPPVLAGPRLRFLVQRQYKKIHRKSA</sequence>
<evidence type="ECO:0000313" key="2">
    <source>
        <dbReference type="Proteomes" id="UP000001946"/>
    </source>
</evidence>
<organism evidence="1 2">
    <name type="scientific">Desulfitobacterium hafniense (strain Y51)</name>
    <dbReference type="NCBI Taxonomy" id="138119"/>
    <lineage>
        <taxon>Bacteria</taxon>
        <taxon>Bacillati</taxon>
        <taxon>Bacillota</taxon>
        <taxon>Clostridia</taxon>
        <taxon>Eubacteriales</taxon>
        <taxon>Desulfitobacteriaceae</taxon>
        <taxon>Desulfitobacterium</taxon>
    </lineage>
</organism>
<dbReference type="Proteomes" id="UP000001946">
    <property type="component" value="Chromosome"/>
</dbReference>
<accession>Q24MN2</accession>
<dbReference type="HOGENOM" id="CLU_2141863_0_0_9"/>
<reference evidence="1 2" key="1">
    <citation type="journal article" date="2006" name="J. Bacteriol.">
        <title>Complete genome sequence of the dehalorespiring bacterium Desulfitobacterium hafniense Y51 and comparison with Dehalococcoides ethenogenes 195.</title>
        <authorList>
            <person name="Nonaka H."/>
            <person name="Keresztes G."/>
            <person name="Shinoda Y."/>
            <person name="Ikenaga Y."/>
            <person name="Abe M."/>
            <person name="Naito K."/>
            <person name="Inatomi K."/>
            <person name="Furukawa K."/>
            <person name="Inui M."/>
            <person name="Yukawa H."/>
        </authorList>
    </citation>
    <scope>NUCLEOTIDE SEQUENCE [LARGE SCALE GENOMIC DNA]</scope>
    <source>
        <strain evidence="1 2">Y51</strain>
    </source>
</reference>
<dbReference type="KEGG" id="dsy:DSY4921"/>
<keyword evidence="2" id="KW-1185">Reference proteome</keyword>
<dbReference type="STRING" id="138119.DSY4921"/>
<dbReference type="AlphaFoldDB" id="Q24MN2"/>
<dbReference type="EMBL" id="AP008230">
    <property type="protein sequence ID" value="BAE86710.1"/>
    <property type="molecule type" value="Genomic_DNA"/>
</dbReference>
<name>Q24MN2_DESHY</name>
<gene>
    <name evidence="1" type="ordered locus">DSY4921</name>
</gene>
<proteinExistence type="predicted"/>
<protein>
    <submittedName>
        <fullName evidence="1">Uncharacterized protein</fullName>
    </submittedName>
</protein>